<evidence type="ECO:0000313" key="2">
    <source>
        <dbReference type="Proteomes" id="UP000215694"/>
    </source>
</evidence>
<evidence type="ECO:0000313" key="1">
    <source>
        <dbReference type="EMBL" id="RDY26511.1"/>
    </source>
</evidence>
<dbReference type="OrthoDB" id="2456338at2"/>
<comment type="caution">
    <text evidence="1">The sequence shown here is derived from an EMBL/GenBank/DDBJ whole genome shotgun (WGS) entry which is preliminary data.</text>
</comment>
<reference evidence="1 2" key="1">
    <citation type="journal article" date="2017" name="Genome Announc.">
        <title>Draft Genome Sequence of Romboutsia weinsteinii sp. nov. Strain CCRI-19649(T) Isolated from Surface Water.</title>
        <authorList>
            <person name="Maheux A.F."/>
            <person name="Boudreau D.K."/>
            <person name="Berube E."/>
            <person name="Boissinot M."/>
            <person name="Cantin P."/>
            <person name="Raymond F."/>
            <person name="Corbeil J."/>
            <person name="Omar R.F."/>
            <person name="Bergeron M.G."/>
        </authorList>
    </citation>
    <scope>NUCLEOTIDE SEQUENCE [LARGE SCALE GENOMIC DNA]</scope>
    <source>
        <strain evidence="1 2">CCRI-19649</strain>
    </source>
</reference>
<proteinExistence type="predicted"/>
<dbReference type="EMBL" id="NOJY02000025">
    <property type="protein sequence ID" value="RDY26511.1"/>
    <property type="molecule type" value="Genomic_DNA"/>
</dbReference>
<gene>
    <name evidence="1" type="ORF">CHL78_013155</name>
</gene>
<protein>
    <submittedName>
        <fullName evidence="1">Uncharacterized protein</fullName>
    </submittedName>
</protein>
<sequence length="215" mass="24088">MKKILIISISVLVVLTLVAWNNEDLMKVNTISVPNKSVTKSSELQLDENQEQLELDHTDMSFEFDFNVNGKYNGVSLWVEKYEFGEKVDDATNHVTAEIEGNGKIVFTSVETSGGLQGGTKERFSISINSDKSDRKVNSIQGVLPNHEDNYSVSWGSNEAANNPITENMVLASICYSIEDGITLPSSEFYNDLENNINEIKDIDEVYLLRCEFTD</sequence>
<keyword evidence="2" id="KW-1185">Reference proteome</keyword>
<organism evidence="1 2">
    <name type="scientific">Romboutsia weinsteinii</name>
    <dbReference type="NCBI Taxonomy" id="2020949"/>
    <lineage>
        <taxon>Bacteria</taxon>
        <taxon>Bacillati</taxon>
        <taxon>Bacillota</taxon>
        <taxon>Clostridia</taxon>
        <taxon>Peptostreptococcales</taxon>
        <taxon>Peptostreptococcaceae</taxon>
        <taxon>Romboutsia</taxon>
    </lineage>
</organism>
<name>A0A371J136_9FIRM</name>
<dbReference type="RefSeq" id="WP_094367597.1">
    <property type="nucleotide sequence ID" value="NZ_NOJY02000025.1"/>
</dbReference>
<accession>A0A371J136</accession>
<dbReference type="Proteomes" id="UP000215694">
    <property type="component" value="Unassembled WGS sequence"/>
</dbReference>
<dbReference type="AlphaFoldDB" id="A0A371J136"/>